<name>A0A6S6QWN6_9HYPH</name>
<sequence length="72" mass="7786">MSGGIPGPYLKLQGIGIFRFNRKGVHTMIAFILHFFQYAGAASRAGEAARNHRVPSSEDLKILGIPASAFAR</sequence>
<accession>A0A6S6QWN6</accession>
<dbReference type="AlphaFoldDB" id="A0A6S6QWN6"/>
<evidence type="ECO:0000313" key="2">
    <source>
        <dbReference type="Proteomes" id="UP000515317"/>
    </source>
</evidence>
<dbReference type="Proteomes" id="UP000515317">
    <property type="component" value="Chromosome"/>
</dbReference>
<reference evidence="1 2" key="1">
    <citation type="submission" date="2020-08" db="EMBL/GenBank/DDBJ databases">
        <title>Genome sequence of Rhizobiales bacterium strain IZ6.</title>
        <authorList>
            <person name="Nakai R."/>
            <person name="Naganuma T."/>
        </authorList>
    </citation>
    <scope>NUCLEOTIDE SEQUENCE [LARGE SCALE GENOMIC DNA]</scope>
    <source>
        <strain evidence="1 2">IZ6</strain>
    </source>
</reference>
<gene>
    <name evidence="1" type="ORF">IZ6_30720</name>
</gene>
<protein>
    <submittedName>
        <fullName evidence="1">Uncharacterized protein</fullName>
    </submittedName>
</protein>
<dbReference type="KEGG" id="tso:IZ6_30720"/>
<evidence type="ECO:0000313" key="1">
    <source>
        <dbReference type="EMBL" id="BCJ92337.1"/>
    </source>
</evidence>
<dbReference type="EMBL" id="AP023361">
    <property type="protein sequence ID" value="BCJ92337.1"/>
    <property type="molecule type" value="Genomic_DNA"/>
</dbReference>
<organism evidence="1 2">
    <name type="scientific">Terrihabitans soli</name>
    <dbReference type="NCBI Taxonomy" id="708113"/>
    <lineage>
        <taxon>Bacteria</taxon>
        <taxon>Pseudomonadati</taxon>
        <taxon>Pseudomonadota</taxon>
        <taxon>Alphaproteobacteria</taxon>
        <taxon>Hyphomicrobiales</taxon>
        <taxon>Terrihabitans</taxon>
    </lineage>
</organism>
<keyword evidence="2" id="KW-1185">Reference proteome</keyword>
<proteinExistence type="predicted"/>